<accession>A0AAJ0EP12</accession>
<proteinExistence type="predicted"/>
<reference evidence="1" key="1">
    <citation type="submission" date="2021-06" db="EMBL/GenBank/DDBJ databases">
        <title>Comparative genomics, transcriptomics and evolutionary studies reveal genomic signatures of adaptation to plant cell wall in hemibiotrophic fungi.</title>
        <authorList>
            <consortium name="DOE Joint Genome Institute"/>
            <person name="Baroncelli R."/>
            <person name="Diaz J.F."/>
            <person name="Benocci T."/>
            <person name="Peng M."/>
            <person name="Battaglia E."/>
            <person name="Haridas S."/>
            <person name="Andreopoulos W."/>
            <person name="Labutti K."/>
            <person name="Pangilinan J."/>
            <person name="Floch G.L."/>
            <person name="Makela M.R."/>
            <person name="Henrissat B."/>
            <person name="Grigoriev I.V."/>
            <person name="Crouch J.A."/>
            <person name="De Vries R.P."/>
            <person name="Sukno S.A."/>
            <person name="Thon M.R."/>
        </authorList>
    </citation>
    <scope>NUCLEOTIDE SEQUENCE</scope>
    <source>
        <strain evidence="1">CBS 102054</strain>
    </source>
</reference>
<sequence>MAYMQELKAIRLSYIGTEALGAVGQIYEYLSKNCHKLKGDANDKLRSVMDFVYHPQGGWVPLDACIWQGSSYLPNSLALANVYPACAELFRRRLGVSDVGVAEIVKELVRVDNIPDSSRDHPLLKTTILALSESRGKGQPSPVKLNDDLRGKMRDLKIFPMASTAESSGEAPSVVYRSIDKDWYIGDRSVLRRAFVGKVDILNFDIGDIDKLMPLIKWLSLDNKLLSAAVQQRTVNVGSPVYNRGWSNDIRKRARYIALLGTDTDVKLPQFEVSLASGLSVERTIGDIRGETEVGHVSITESNDSVKIVVLKDPFKNSSPRFDRELVDFFIRRCAIEDVSRVSLVSLVLRASFGDVRDLLEGANIRESIEDLDFRVDEAEEHAAAETGGMAGVNAVARGPNAELGLGVLRSQAYATDHSPRIYTSAQRDLSSRFKEIGLKAEIHVNEYFKQHLLDWKPEKNWTSHLREEKGHPLFLGDESTTADFTYTDMEGRMLEALGVVRKSWFSHTITYHIEVKGTVCELEEPFHFSQNQMNLARNYAFKHGKIPTDVFLIGRVYNVEKKKPDLKFYWNPWEMNNKGRLVMTVSEGYRIAPGNAAATPKAA</sequence>
<dbReference type="RefSeq" id="XP_060452042.1">
    <property type="nucleotide sequence ID" value="XM_060587184.1"/>
</dbReference>
<dbReference type="EMBL" id="JAHMHQ010000001">
    <property type="protein sequence ID" value="KAK1655998.1"/>
    <property type="molecule type" value="Genomic_DNA"/>
</dbReference>
<organism evidence="1 2">
    <name type="scientific">Colletotrichum phormii</name>
    <dbReference type="NCBI Taxonomy" id="359342"/>
    <lineage>
        <taxon>Eukaryota</taxon>
        <taxon>Fungi</taxon>
        <taxon>Dikarya</taxon>
        <taxon>Ascomycota</taxon>
        <taxon>Pezizomycotina</taxon>
        <taxon>Sordariomycetes</taxon>
        <taxon>Hypocreomycetidae</taxon>
        <taxon>Glomerellales</taxon>
        <taxon>Glomerellaceae</taxon>
        <taxon>Colletotrichum</taxon>
        <taxon>Colletotrichum acutatum species complex</taxon>
    </lineage>
</organism>
<evidence type="ECO:0000313" key="2">
    <source>
        <dbReference type="Proteomes" id="UP001243989"/>
    </source>
</evidence>
<dbReference type="Proteomes" id="UP001243989">
    <property type="component" value="Unassembled WGS sequence"/>
</dbReference>
<name>A0AAJ0EP12_9PEZI</name>
<evidence type="ECO:0000313" key="1">
    <source>
        <dbReference type="EMBL" id="KAK1655998.1"/>
    </source>
</evidence>
<keyword evidence="2" id="KW-1185">Reference proteome</keyword>
<dbReference type="GeneID" id="85472046"/>
<dbReference type="AlphaFoldDB" id="A0AAJ0EP12"/>
<comment type="caution">
    <text evidence="1">The sequence shown here is derived from an EMBL/GenBank/DDBJ whole genome shotgun (WGS) entry which is preliminary data.</text>
</comment>
<protein>
    <submittedName>
        <fullName evidence="1">Uncharacterized protein</fullName>
    </submittedName>
</protein>
<gene>
    <name evidence="1" type="ORF">BDP81DRAFT_388853</name>
</gene>